<sequence length="1011" mass="114589">MAFLIVATIVLFLALNLFLKKNHKTRNQNLPPCPPRLPIIGNLHQLGNMPHLSLQKLAERFGPIIYLQLGEIPTIVISSARLAKEALKTNDLALASRPQLFPAKHLFYNCTDIAFSPYGDYWRHVRKICILELLSAKRVQSFRFVREEEVANLVHRVAESYPGTTNLSRMLGMYANSVLCRVAFNKDFTQGGDYDEMGFQKLLEDYQNLLGGFSIGDFFPSMEFVHKLTGMEGRLKRTFMAFDQIFNQLVKDHQVTEIGRDHHHKDLVDVLLDVQKNDDAEIRLTMDNIKAIILDMFAAGTDTTFITLDWALTELMMNPKAKKRAEAEVRSIVKERKVVSENDDLPQLHYLRAVIKETFRLHPPAPVLVPRESMENVTIDGYNIPAKTRFFINAWAIGRDSESWENPEIFEPERFLNSSNNIDFKGQDFELIPFGAGRRICPALTFGTATVELALAQLLHSFDFELPFGTEAKDLDLTEAFGITMHRISPLLREVTNMSSSSEFSEIWLHPAVVLSLFPLILLWFFFKWFSKPTVKKNFPPSPKGFPILGNLHQLSSLPHHSLHSLAKKYGPIMLLKFGSVPTLVISSAEAAAQVMKTHDLIFSDRPYSSIAARLLYNFKDVSVSPYGEYWRQLKSICVLQLLSNKKVSEFRGIREQEIALMVEKIKGFSSSNSLVNLSEMFLPITNDIVCRSAFGRKYGEGENGKKFIFLLNEFLQLLGTTSIGTFIPWLESLNWINGFDARIARVAKELDDFLDKVVQERVDNIEFGSYNNQNGNGEDFLDIMLGVHKDNSTGVSIDRDSVKAVILDVFSAGTETTATVAEWVMTELIRHPNVMKKLQNEVRGILNGKQDITDNDLEKMSYLKAVIKETLRLHPPIPLLVPRAAREDVQVMGYHVEARSMVMINAWAIGRDPASWDKPEEFLPDRFLNSSIDYKGQDFQLIPFGSGRRGCPGIAFAMASNELMLANLVHKFDWELPNGEKGEDLDMTERPGVSIRRKIPLLAVATPFSF</sequence>
<accession>A0ACC0AX93</accession>
<evidence type="ECO:0000313" key="1">
    <source>
        <dbReference type="EMBL" id="KAI5665077.1"/>
    </source>
</evidence>
<organism evidence="1 2">
    <name type="scientific">Catharanthus roseus</name>
    <name type="common">Madagascar periwinkle</name>
    <name type="synonym">Vinca rosea</name>
    <dbReference type="NCBI Taxonomy" id="4058"/>
    <lineage>
        <taxon>Eukaryota</taxon>
        <taxon>Viridiplantae</taxon>
        <taxon>Streptophyta</taxon>
        <taxon>Embryophyta</taxon>
        <taxon>Tracheophyta</taxon>
        <taxon>Spermatophyta</taxon>
        <taxon>Magnoliopsida</taxon>
        <taxon>eudicotyledons</taxon>
        <taxon>Gunneridae</taxon>
        <taxon>Pentapetalae</taxon>
        <taxon>asterids</taxon>
        <taxon>lamiids</taxon>
        <taxon>Gentianales</taxon>
        <taxon>Apocynaceae</taxon>
        <taxon>Rauvolfioideae</taxon>
        <taxon>Vinceae</taxon>
        <taxon>Catharanthinae</taxon>
        <taxon>Catharanthus</taxon>
    </lineage>
</organism>
<dbReference type="EMBL" id="CM044705">
    <property type="protein sequence ID" value="KAI5665077.1"/>
    <property type="molecule type" value="Genomic_DNA"/>
</dbReference>
<proteinExistence type="predicted"/>
<name>A0ACC0AX93_CATRO</name>
<keyword evidence="2" id="KW-1185">Reference proteome</keyword>
<reference evidence="2" key="1">
    <citation type="journal article" date="2023" name="Nat. Plants">
        <title>Single-cell RNA sequencing provides a high-resolution roadmap for understanding the multicellular compartmentation of specialized metabolism.</title>
        <authorList>
            <person name="Sun S."/>
            <person name="Shen X."/>
            <person name="Li Y."/>
            <person name="Li Y."/>
            <person name="Wang S."/>
            <person name="Li R."/>
            <person name="Zhang H."/>
            <person name="Shen G."/>
            <person name="Guo B."/>
            <person name="Wei J."/>
            <person name="Xu J."/>
            <person name="St-Pierre B."/>
            <person name="Chen S."/>
            <person name="Sun C."/>
        </authorList>
    </citation>
    <scope>NUCLEOTIDE SEQUENCE [LARGE SCALE GENOMIC DNA]</scope>
</reference>
<protein>
    <submittedName>
        <fullName evidence="1">Uncharacterized protein</fullName>
    </submittedName>
</protein>
<dbReference type="Proteomes" id="UP001060085">
    <property type="component" value="Linkage Group LG05"/>
</dbReference>
<evidence type="ECO:0000313" key="2">
    <source>
        <dbReference type="Proteomes" id="UP001060085"/>
    </source>
</evidence>
<comment type="caution">
    <text evidence="1">The sequence shown here is derived from an EMBL/GenBank/DDBJ whole genome shotgun (WGS) entry which is preliminary data.</text>
</comment>
<gene>
    <name evidence="1" type="ORF">M9H77_24400</name>
</gene>